<sequence>MPTKLAIPDLAIALDFMGEDYQEARVELSNKIINDTLAAMSLVNLWVISNNKDKLAWAQQVEEENLVAEKKSQRLSEDIATQQKCLADKQDSAWQEERKRNKLKYAPVKDIDVPSDPIIIPSQYATQKIENESW</sequence>
<dbReference type="HOGENOM" id="CLU_052398_3_0_1"/>
<proteinExistence type="predicted"/>
<dbReference type="KEGG" id="sla:SERLADRAFT_443767"/>
<gene>
    <name evidence="1" type="ORF">SERLADRAFT_443767</name>
</gene>
<organism>
    <name type="scientific">Serpula lacrymans var. lacrymans (strain S7.9)</name>
    <name type="common">Dry rot fungus</name>
    <dbReference type="NCBI Taxonomy" id="578457"/>
    <lineage>
        <taxon>Eukaryota</taxon>
        <taxon>Fungi</taxon>
        <taxon>Dikarya</taxon>
        <taxon>Basidiomycota</taxon>
        <taxon>Agaricomycotina</taxon>
        <taxon>Agaricomycetes</taxon>
        <taxon>Agaricomycetidae</taxon>
        <taxon>Boletales</taxon>
        <taxon>Coniophorineae</taxon>
        <taxon>Serpulaceae</taxon>
        <taxon>Serpula</taxon>
    </lineage>
</organism>
<dbReference type="AlphaFoldDB" id="F8PDH5"/>
<dbReference type="GeneID" id="18815978"/>
<dbReference type="EMBL" id="GL945446">
    <property type="protein sequence ID" value="EGO18796.1"/>
    <property type="molecule type" value="Genomic_DNA"/>
</dbReference>
<name>F8PDH5_SERL9</name>
<dbReference type="RefSeq" id="XP_007324449.1">
    <property type="nucleotide sequence ID" value="XM_007324387.1"/>
</dbReference>
<dbReference type="Proteomes" id="UP000008064">
    <property type="component" value="Unassembled WGS sequence"/>
</dbReference>
<protein>
    <submittedName>
        <fullName evidence="1">Uncharacterized protein</fullName>
    </submittedName>
</protein>
<accession>F8PDH5</accession>
<dbReference type="OrthoDB" id="2688210at2759"/>
<evidence type="ECO:0000313" key="1">
    <source>
        <dbReference type="EMBL" id="EGO18796.1"/>
    </source>
</evidence>
<reference evidence="1" key="1">
    <citation type="submission" date="2011-04" db="EMBL/GenBank/DDBJ databases">
        <title>Evolution of plant cell wall degrading machinery underlies the functional diversity of forest fungi.</title>
        <authorList>
            <consortium name="US DOE Joint Genome Institute (JGI-PGF)"/>
            <person name="Eastwood D.C."/>
            <person name="Floudas D."/>
            <person name="Binder M."/>
            <person name="Majcherczyk A."/>
            <person name="Schneider P."/>
            <person name="Aerts A."/>
            <person name="Asiegbu F.O."/>
            <person name="Baker S.E."/>
            <person name="Barry K."/>
            <person name="Bendiksby M."/>
            <person name="Blumentritt M."/>
            <person name="Coutinho P.M."/>
            <person name="Cullen D."/>
            <person name="Cullen D."/>
            <person name="Gathman A."/>
            <person name="Goodell B."/>
            <person name="Henrissat B."/>
            <person name="Ihrmark K."/>
            <person name="Kauserud H."/>
            <person name="Kohler A."/>
            <person name="LaButti K."/>
            <person name="Lapidus A."/>
            <person name="Lavin J.L."/>
            <person name="Lee Y.-H."/>
            <person name="Lindquist E."/>
            <person name="Lilly W."/>
            <person name="Lucas S."/>
            <person name="Morin E."/>
            <person name="Murat C."/>
            <person name="Oguiza J.A."/>
            <person name="Park J."/>
            <person name="Pisabarro A.G."/>
            <person name="Riley R."/>
            <person name="Rosling A."/>
            <person name="Salamov A."/>
            <person name="Schmidt O."/>
            <person name="Schmutz J."/>
            <person name="Skrede I."/>
            <person name="Stenlid J."/>
            <person name="Wiebenga A."/>
            <person name="Xie X."/>
            <person name="Kues U."/>
            <person name="Hibbett D.S."/>
            <person name="Hoffmeister D."/>
            <person name="Hogberg N."/>
            <person name="Martin F."/>
            <person name="Grigoriev I.V."/>
            <person name="Watkinson S.C."/>
        </authorList>
    </citation>
    <scope>NUCLEOTIDE SEQUENCE</scope>
    <source>
        <strain evidence="1">S7.9</strain>
    </source>
</reference>